<proteinExistence type="predicted"/>
<protein>
    <recommendedName>
        <fullName evidence="3">Phage transcriptional regulator, ArpU family</fullName>
    </recommendedName>
</protein>
<dbReference type="RefSeq" id="WP_172454694.1">
    <property type="nucleotide sequence ID" value="NZ_LS483364.1"/>
</dbReference>
<evidence type="ECO:0000313" key="2">
    <source>
        <dbReference type="Proteomes" id="UP000248534"/>
    </source>
</evidence>
<organism evidence="1 2">
    <name type="scientific">Streptococcus sanguinis</name>
    <dbReference type="NCBI Taxonomy" id="1305"/>
    <lineage>
        <taxon>Bacteria</taxon>
        <taxon>Bacillati</taxon>
        <taxon>Bacillota</taxon>
        <taxon>Bacilli</taxon>
        <taxon>Lactobacillales</taxon>
        <taxon>Streptococcaceae</taxon>
        <taxon>Streptococcus</taxon>
    </lineage>
</organism>
<dbReference type="EMBL" id="LS483364">
    <property type="protein sequence ID" value="SQF70379.1"/>
    <property type="molecule type" value="Genomic_DNA"/>
</dbReference>
<gene>
    <name evidence="1" type="ORF">NCTC11086_00215</name>
</gene>
<evidence type="ECO:0008006" key="3">
    <source>
        <dbReference type="Google" id="ProtNLM"/>
    </source>
</evidence>
<name>A0A2X3YEG6_STRSA</name>
<evidence type="ECO:0000313" key="1">
    <source>
        <dbReference type="EMBL" id="SQF70379.1"/>
    </source>
</evidence>
<sequence>MVLDEIETARRAYYFLKSYKSLHTLTERKNERGAFKDKAVELVTEIEAYRDNLDEVKREIFANLFTTKSRNRKTLAQLYKIFYIDKSEYERLKIEFLLDFAKSYREGALLVYKT</sequence>
<dbReference type="AlphaFoldDB" id="A0A2X3YEG6"/>
<accession>A0A2X3YEG6</accession>
<reference evidence="1 2" key="1">
    <citation type="submission" date="2018-06" db="EMBL/GenBank/DDBJ databases">
        <authorList>
            <consortium name="Pathogen Informatics"/>
            <person name="Doyle S."/>
        </authorList>
    </citation>
    <scope>NUCLEOTIDE SEQUENCE [LARGE SCALE GENOMIC DNA]</scope>
    <source>
        <strain evidence="1 2">NCTC11086</strain>
    </source>
</reference>
<dbReference type="Proteomes" id="UP000248534">
    <property type="component" value="Chromosome 1"/>
</dbReference>